<dbReference type="EMBL" id="CM042009">
    <property type="protein sequence ID" value="KAI3790385.1"/>
    <property type="molecule type" value="Genomic_DNA"/>
</dbReference>
<protein>
    <submittedName>
        <fullName evidence="1">Uncharacterized protein</fullName>
    </submittedName>
</protein>
<reference evidence="1 2" key="2">
    <citation type="journal article" date="2022" name="Mol. Ecol. Resour.">
        <title>The genomes of chicory, endive, great burdock and yacon provide insights into Asteraceae paleo-polyploidization history and plant inulin production.</title>
        <authorList>
            <person name="Fan W."/>
            <person name="Wang S."/>
            <person name="Wang H."/>
            <person name="Wang A."/>
            <person name="Jiang F."/>
            <person name="Liu H."/>
            <person name="Zhao H."/>
            <person name="Xu D."/>
            <person name="Zhang Y."/>
        </authorList>
    </citation>
    <scope>NUCLEOTIDE SEQUENCE [LARGE SCALE GENOMIC DNA]</scope>
    <source>
        <strain evidence="2">cv. Punajuju</strain>
        <tissue evidence="1">Leaves</tissue>
    </source>
</reference>
<evidence type="ECO:0000313" key="1">
    <source>
        <dbReference type="EMBL" id="KAI3790385.1"/>
    </source>
</evidence>
<organism evidence="1 2">
    <name type="scientific">Cichorium intybus</name>
    <name type="common">Chicory</name>
    <dbReference type="NCBI Taxonomy" id="13427"/>
    <lineage>
        <taxon>Eukaryota</taxon>
        <taxon>Viridiplantae</taxon>
        <taxon>Streptophyta</taxon>
        <taxon>Embryophyta</taxon>
        <taxon>Tracheophyta</taxon>
        <taxon>Spermatophyta</taxon>
        <taxon>Magnoliopsida</taxon>
        <taxon>eudicotyledons</taxon>
        <taxon>Gunneridae</taxon>
        <taxon>Pentapetalae</taxon>
        <taxon>asterids</taxon>
        <taxon>campanulids</taxon>
        <taxon>Asterales</taxon>
        <taxon>Asteraceae</taxon>
        <taxon>Cichorioideae</taxon>
        <taxon>Cichorieae</taxon>
        <taxon>Cichoriinae</taxon>
        <taxon>Cichorium</taxon>
    </lineage>
</organism>
<name>A0ACB9H5E1_CICIN</name>
<keyword evidence="2" id="KW-1185">Reference proteome</keyword>
<proteinExistence type="predicted"/>
<reference evidence="2" key="1">
    <citation type="journal article" date="2022" name="Mol. Ecol. Resour.">
        <title>The genomes of chicory, endive, great burdock and yacon provide insights into Asteraceae palaeo-polyploidization history and plant inulin production.</title>
        <authorList>
            <person name="Fan W."/>
            <person name="Wang S."/>
            <person name="Wang H."/>
            <person name="Wang A."/>
            <person name="Jiang F."/>
            <person name="Liu H."/>
            <person name="Zhao H."/>
            <person name="Xu D."/>
            <person name="Zhang Y."/>
        </authorList>
    </citation>
    <scope>NUCLEOTIDE SEQUENCE [LARGE SCALE GENOMIC DNA]</scope>
    <source>
        <strain evidence="2">cv. Punajuju</strain>
    </source>
</reference>
<sequence length="329" mass="36470">MFDFRLFSAEMQHNEVYPTASATAFSDYTNFSDKAKEGSVNMTDAIQRELEKEMIREKIIAEEVERFHVLEAEVRRELMMGRELMAMQSGRGVPSSFMFGPQPGEIKETTTSRTGNPYASTQAVAKFKPPPSLSPAAGGSTELSSCTSKKMEWRCSICKISAPCERGLLEHLAGKKHHAKAASIVIKNTPKCVPSLNKKTERKCPICEVSVPCERGLQDHLAGKKHKAKVEALRADNIEKAKMSGETHEPLGIKNSPECAPNDSEEDKKKQPPPSLPAVAGSVELPKKKMEWRCPICKVCLRSEIDLQMHLAGKKHKAKEAIIRKGKNI</sequence>
<comment type="caution">
    <text evidence="1">The sequence shown here is derived from an EMBL/GenBank/DDBJ whole genome shotgun (WGS) entry which is preliminary data.</text>
</comment>
<gene>
    <name evidence="1" type="ORF">L2E82_03384</name>
</gene>
<evidence type="ECO:0000313" key="2">
    <source>
        <dbReference type="Proteomes" id="UP001055811"/>
    </source>
</evidence>
<accession>A0ACB9H5E1</accession>
<dbReference type="Proteomes" id="UP001055811">
    <property type="component" value="Linkage Group LG01"/>
</dbReference>